<proteinExistence type="predicted"/>
<dbReference type="EMBL" id="BAAANN010000010">
    <property type="protein sequence ID" value="GAA1958255.1"/>
    <property type="molecule type" value="Genomic_DNA"/>
</dbReference>
<dbReference type="Proteomes" id="UP001501116">
    <property type="component" value="Unassembled WGS sequence"/>
</dbReference>
<gene>
    <name evidence="1" type="ORF">GCM10009754_30700</name>
</gene>
<comment type="caution">
    <text evidence="1">The sequence shown here is derived from an EMBL/GenBank/DDBJ whole genome shotgun (WGS) entry which is preliminary data.</text>
</comment>
<sequence>MRQIASLRRAATIWARLRAPARRSAKDIGVPPLLLRAQDPTVPDPLEYRAGATRAKTSAGRVSRENWENEWNREKARRALSRVRIGTARAGG</sequence>
<evidence type="ECO:0000313" key="2">
    <source>
        <dbReference type="Proteomes" id="UP001501116"/>
    </source>
</evidence>
<organism evidence="1 2">
    <name type="scientific">Amycolatopsis minnesotensis</name>
    <dbReference type="NCBI Taxonomy" id="337894"/>
    <lineage>
        <taxon>Bacteria</taxon>
        <taxon>Bacillati</taxon>
        <taxon>Actinomycetota</taxon>
        <taxon>Actinomycetes</taxon>
        <taxon>Pseudonocardiales</taxon>
        <taxon>Pseudonocardiaceae</taxon>
        <taxon>Amycolatopsis</taxon>
    </lineage>
</organism>
<name>A0ABN2QUD6_9PSEU</name>
<keyword evidence="2" id="KW-1185">Reference proteome</keyword>
<protein>
    <submittedName>
        <fullName evidence="1">Uncharacterized protein</fullName>
    </submittedName>
</protein>
<accession>A0ABN2QUD6</accession>
<evidence type="ECO:0000313" key="1">
    <source>
        <dbReference type="EMBL" id="GAA1958255.1"/>
    </source>
</evidence>
<reference evidence="1 2" key="1">
    <citation type="journal article" date="2019" name="Int. J. Syst. Evol. Microbiol.">
        <title>The Global Catalogue of Microorganisms (GCM) 10K type strain sequencing project: providing services to taxonomists for standard genome sequencing and annotation.</title>
        <authorList>
            <consortium name="The Broad Institute Genomics Platform"/>
            <consortium name="The Broad Institute Genome Sequencing Center for Infectious Disease"/>
            <person name="Wu L."/>
            <person name="Ma J."/>
        </authorList>
    </citation>
    <scope>NUCLEOTIDE SEQUENCE [LARGE SCALE GENOMIC DNA]</scope>
    <source>
        <strain evidence="1 2">JCM 14545</strain>
    </source>
</reference>